<evidence type="ECO:0000256" key="7">
    <source>
        <dbReference type="ARBA" id="ARBA00022840"/>
    </source>
</evidence>
<dbReference type="SUPFAM" id="SSF52540">
    <property type="entry name" value="P-loop containing nucleoside triphosphate hydrolases"/>
    <property type="match status" value="1"/>
</dbReference>
<dbReference type="InterPro" id="IPR027417">
    <property type="entry name" value="P-loop_NTPase"/>
</dbReference>
<evidence type="ECO:0000256" key="4">
    <source>
        <dbReference type="ARBA" id="ARBA00022801"/>
    </source>
</evidence>
<dbReference type="RefSeq" id="WP_277104744.1">
    <property type="nucleotide sequence ID" value="NZ_BAAAJS010000047.1"/>
</dbReference>
<evidence type="ECO:0000259" key="16">
    <source>
        <dbReference type="PROSITE" id="PS51198"/>
    </source>
</evidence>
<evidence type="ECO:0000256" key="1">
    <source>
        <dbReference type="ARBA" id="ARBA00022722"/>
    </source>
</evidence>
<reference evidence="18 19" key="1">
    <citation type="submission" date="2023-07" db="EMBL/GenBank/DDBJ databases">
        <title>Sequencing the genomes of 1000 actinobacteria strains.</title>
        <authorList>
            <person name="Klenk H.-P."/>
        </authorList>
    </citation>
    <scope>NUCLEOTIDE SEQUENCE [LARGE SCALE GENOMIC DNA]</scope>
    <source>
        <strain evidence="18 19">DSM 44508</strain>
    </source>
</reference>
<evidence type="ECO:0000256" key="8">
    <source>
        <dbReference type="ARBA" id="ARBA00023125"/>
    </source>
</evidence>
<dbReference type="InterPro" id="IPR011604">
    <property type="entry name" value="PDDEXK-like_dom_sf"/>
</dbReference>
<evidence type="ECO:0000256" key="9">
    <source>
        <dbReference type="ARBA" id="ARBA00023204"/>
    </source>
</evidence>
<evidence type="ECO:0000256" key="12">
    <source>
        <dbReference type="ARBA" id="ARBA00034808"/>
    </source>
</evidence>
<keyword evidence="19" id="KW-1185">Reference proteome</keyword>
<keyword evidence="10" id="KW-0413">Isomerase</keyword>
<keyword evidence="3" id="KW-0227">DNA damage</keyword>
<keyword evidence="6" id="KW-0269">Exonuclease</keyword>
<keyword evidence="9" id="KW-0234">DNA repair</keyword>
<dbReference type="PANTHER" id="PTHR11070:SF55">
    <property type="entry name" value="DNA 3'-5' HELICASE"/>
    <property type="match status" value="1"/>
</dbReference>
<evidence type="ECO:0000313" key="19">
    <source>
        <dbReference type="Proteomes" id="UP001183619"/>
    </source>
</evidence>
<dbReference type="GO" id="GO:0003678">
    <property type="term" value="F:DNA helicase activity"/>
    <property type="evidence" value="ECO:0007669"/>
    <property type="project" value="UniProtKB-EC"/>
</dbReference>
<organism evidence="18 19">
    <name type="scientific">Corynebacterium felinum</name>
    <dbReference type="NCBI Taxonomy" id="131318"/>
    <lineage>
        <taxon>Bacteria</taxon>
        <taxon>Bacillati</taxon>
        <taxon>Actinomycetota</taxon>
        <taxon>Actinomycetes</taxon>
        <taxon>Mycobacteriales</taxon>
        <taxon>Corynebacteriaceae</taxon>
        <taxon>Corynebacterium</taxon>
    </lineage>
</organism>
<evidence type="ECO:0000256" key="6">
    <source>
        <dbReference type="ARBA" id="ARBA00022839"/>
    </source>
</evidence>
<accession>A0ABU2B8K8</accession>
<keyword evidence="2 14" id="KW-0547">Nucleotide-binding</keyword>
<dbReference type="InterPro" id="IPR014017">
    <property type="entry name" value="DNA_helicase_UvrD-like_C"/>
</dbReference>
<feature type="compositionally biased region" description="Polar residues" evidence="15">
    <location>
        <begin position="1103"/>
        <end position="1114"/>
    </location>
</feature>
<comment type="caution">
    <text evidence="18">The sequence shown here is derived from an EMBL/GenBank/DDBJ whole genome shotgun (WGS) entry which is preliminary data.</text>
</comment>
<dbReference type="Pfam" id="PF12705">
    <property type="entry name" value="PDDEXK_1"/>
    <property type="match status" value="1"/>
</dbReference>
<dbReference type="EMBL" id="JAVDYF010000001">
    <property type="protein sequence ID" value="MDR7354947.1"/>
    <property type="molecule type" value="Genomic_DNA"/>
</dbReference>
<dbReference type="Proteomes" id="UP001183619">
    <property type="component" value="Unassembled WGS sequence"/>
</dbReference>
<gene>
    <name evidence="18" type="ORF">J2S37_001485</name>
</gene>
<feature type="domain" description="UvrD-like helicase ATP-binding" evidence="16">
    <location>
        <begin position="33"/>
        <end position="370"/>
    </location>
</feature>
<evidence type="ECO:0000256" key="10">
    <source>
        <dbReference type="ARBA" id="ARBA00023235"/>
    </source>
</evidence>
<evidence type="ECO:0000259" key="17">
    <source>
        <dbReference type="PROSITE" id="PS51217"/>
    </source>
</evidence>
<keyword evidence="8" id="KW-0238">DNA-binding</keyword>
<sequence length="1114" mass="123212">MNVNFSHTHAGMTGHSSIRVDPVTLAGMLGQKFPPTEQQAEVIAAELGPMLVVAGAGAGKTETMAARVVWLAANGMIEPDRVLGLTFTRKAAQQLSARIRSRLQQLAGIPELAALDPTGTLARNLSTIAPTVSTYDAFAGKLIAEFGLLLPVEPSSRMISQTELFTIAYDVLANYGGELASSLSMDSAVSKLLDLVSELDNHMVAAQDVIEETAPFVDLFEQLPKAPRQRDHLSATMEKYRDTQLVRLQYLPLAKILKQRLSENNLMTFGEQMSLAAKLAQQHPKVGKILHSRFDCIMLDEYQDTSHAQRVLLSNLFRGQPVTAVGDPMQSIYGWRGATAANLERFVTDFVHPGQPAAPKKELTMSFRNPPAVLQLANAVAGTVLGPENDPKRPVQPLVSLPNSAPGEVEFGYYATPEAEREAVAETLAQAYRQREEGEFTAAVLVRKRGHMAPMALALQEHGVPVEIVGSEGLLDIPEVADLIAVATMLIRPTDSHAALRVLTSPMVGLGAHDLQILAKRARNLKGRTQSNDALSQPRTPMEKLEQIIATTVPEPEESIVGLADAVADLGEAEGYTLKGRAQLARLSSKLRRLRTQALNQPLPDLFAHIEQVMGIRTEVLSREDPHKDGAAGTSHLDRFHQEVAQFAHIPGTTLNQLLDYFELARVHDKGLNPGEVHVRADRVQILTAHKAKGLEWKIVCVLHADQDTYAGKVSTWITDESKVPSTLRGDAQEELDQSGAPILDTSFLENRKEFADAMKAHIEEFKKGAAEENTRLFYVAMTRSEHRLIVTASHNPSRKKPLKPYEHFELIAQLRPDAVQQWFDASEHEQGEGPQMTVPDGYFPQEISTPALETAAHSVTSACQQLPELNTDYEIFTQWEQDVTALIDEQQRLQAAHIEVELSSELTATDIVALQDNPEHFARRQRRPIPFKPNTYAKRGTAFHSWLEERFSGQSLLDEDQLPGIDEDMPEEQLEQLKESFLNSPWAFRTPTYVEHPFEVAVDGIVIRGRMDAIFDMGDGNWMIVDWKTGHPPARAKLATLKMQLAVYRHAWATLHSLPPHKIRAAFFYVSEGILIEDEELPSENTLKASINEVVSVPQPPASNQGAHQETQR</sequence>
<dbReference type="InterPro" id="IPR038726">
    <property type="entry name" value="PDDEXK_AddAB-type"/>
</dbReference>
<keyword evidence="7 14" id="KW-0067">ATP-binding</keyword>
<dbReference type="InterPro" id="IPR011335">
    <property type="entry name" value="Restrct_endonuc-II-like"/>
</dbReference>
<dbReference type="InterPro" id="IPR000212">
    <property type="entry name" value="DNA_helicase_UvrD/REP"/>
</dbReference>
<dbReference type="Gene3D" id="1.10.486.10">
    <property type="entry name" value="PCRA, domain 4"/>
    <property type="match status" value="1"/>
</dbReference>
<dbReference type="GO" id="GO:0016787">
    <property type="term" value="F:hydrolase activity"/>
    <property type="evidence" value="ECO:0007669"/>
    <property type="project" value="UniProtKB-KW"/>
</dbReference>
<dbReference type="SUPFAM" id="SSF52980">
    <property type="entry name" value="Restriction endonuclease-like"/>
    <property type="match status" value="1"/>
</dbReference>
<dbReference type="EC" id="5.6.2.4" evidence="12"/>
<name>A0ABU2B8K8_9CORY</name>
<dbReference type="InterPro" id="IPR014016">
    <property type="entry name" value="UvrD-like_ATP-bd"/>
</dbReference>
<evidence type="ECO:0000256" key="3">
    <source>
        <dbReference type="ARBA" id="ARBA00022763"/>
    </source>
</evidence>
<feature type="region of interest" description="Disordered" evidence="15">
    <location>
        <begin position="1095"/>
        <end position="1114"/>
    </location>
</feature>
<dbReference type="PROSITE" id="PS51217">
    <property type="entry name" value="UVRD_HELICASE_CTER"/>
    <property type="match status" value="1"/>
</dbReference>
<dbReference type="Gene3D" id="3.90.320.10">
    <property type="match status" value="1"/>
</dbReference>
<proteinExistence type="predicted"/>
<feature type="domain" description="UvrD-like helicase C-terminal" evidence="17">
    <location>
        <begin position="377"/>
        <end position="694"/>
    </location>
</feature>
<evidence type="ECO:0000256" key="14">
    <source>
        <dbReference type="PROSITE-ProRule" id="PRU00560"/>
    </source>
</evidence>
<dbReference type="PROSITE" id="PS51198">
    <property type="entry name" value="UVRD_HELICASE_ATP_BIND"/>
    <property type="match status" value="1"/>
</dbReference>
<evidence type="ECO:0000256" key="2">
    <source>
        <dbReference type="ARBA" id="ARBA00022741"/>
    </source>
</evidence>
<dbReference type="Pfam" id="PF13361">
    <property type="entry name" value="UvrD_C"/>
    <property type="match status" value="1"/>
</dbReference>
<feature type="binding site" evidence="14">
    <location>
        <begin position="54"/>
        <end position="61"/>
    </location>
    <ligand>
        <name>ATP</name>
        <dbReference type="ChEBI" id="CHEBI:30616"/>
    </ligand>
</feature>
<evidence type="ECO:0000313" key="18">
    <source>
        <dbReference type="EMBL" id="MDR7354947.1"/>
    </source>
</evidence>
<keyword evidence="1" id="KW-0540">Nuclease</keyword>
<dbReference type="Pfam" id="PF00580">
    <property type="entry name" value="UvrD-helicase"/>
    <property type="match status" value="1"/>
</dbReference>
<evidence type="ECO:0000256" key="11">
    <source>
        <dbReference type="ARBA" id="ARBA00034617"/>
    </source>
</evidence>
<dbReference type="Gene3D" id="3.40.50.300">
    <property type="entry name" value="P-loop containing nucleotide triphosphate hydrolases"/>
    <property type="match status" value="4"/>
</dbReference>
<evidence type="ECO:0000256" key="13">
    <source>
        <dbReference type="ARBA" id="ARBA00048988"/>
    </source>
</evidence>
<keyword evidence="4 14" id="KW-0378">Hydrolase</keyword>
<comment type="catalytic activity">
    <reaction evidence="11">
        <text>Couples ATP hydrolysis with the unwinding of duplex DNA by translocating in the 3'-5' direction.</text>
        <dbReference type="EC" id="5.6.2.4"/>
    </reaction>
</comment>
<dbReference type="CDD" id="cd17932">
    <property type="entry name" value="DEXQc_UvrD"/>
    <property type="match status" value="1"/>
</dbReference>
<keyword evidence="5 14" id="KW-0347">Helicase</keyword>
<protein>
    <recommendedName>
        <fullName evidence="12">DNA 3'-5' helicase</fullName>
        <ecNumber evidence="12">5.6.2.4</ecNumber>
    </recommendedName>
</protein>
<comment type="catalytic activity">
    <reaction evidence="13">
        <text>ATP + H2O = ADP + phosphate + H(+)</text>
        <dbReference type="Rhea" id="RHEA:13065"/>
        <dbReference type="ChEBI" id="CHEBI:15377"/>
        <dbReference type="ChEBI" id="CHEBI:15378"/>
        <dbReference type="ChEBI" id="CHEBI:30616"/>
        <dbReference type="ChEBI" id="CHEBI:43474"/>
        <dbReference type="ChEBI" id="CHEBI:456216"/>
        <dbReference type="EC" id="5.6.2.4"/>
    </reaction>
</comment>
<evidence type="ECO:0000256" key="5">
    <source>
        <dbReference type="ARBA" id="ARBA00022806"/>
    </source>
</evidence>
<dbReference type="PANTHER" id="PTHR11070">
    <property type="entry name" value="UVRD / RECB / PCRA DNA HELICASE FAMILY MEMBER"/>
    <property type="match status" value="1"/>
</dbReference>
<evidence type="ECO:0000256" key="15">
    <source>
        <dbReference type="SAM" id="MobiDB-lite"/>
    </source>
</evidence>